<evidence type="ECO:0000256" key="5">
    <source>
        <dbReference type="ARBA" id="ARBA00023040"/>
    </source>
</evidence>
<evidence type="ECO:0000259" key="12">
    <source>
        <dbReference type="PROSITE" id="PS50262"/>
    </source>
</evidence>
<feature type="transmembrane region" description="Helical" evidence="11">
    <location>
        <begin position="129"/>
        <end position="152"/>
    </location>
</feature>
<feature type="transmembrane region" description="Helical" evidence="11">
    <location>
        <begin position="311"/>
        <end position="332"/>
    </location>
</feature>
<keyword evidence="7 9" id="KW-0675">Receptor</keyword>
<evidence type="ECO:0000256" key="1">
    <source>
        <dbReference type="ARBA" id="ARBA00004651"/>
    </source>
</evidence>
<comment type="similarity">
    <text evidence="9">Belongs to the G-protein coupled receptor 1 family.</text>
</comment>
<reference evidence="13" key="1">
    <citation type="submission" date="2021-10" db="EMBL/GenBank/DDBJ databases">
        <title>Tropical sea cucumber genome reveals ecological adaptation and Cuvierian tubules defense mechanism.</title>
        <authorList>
            <person name="Chen T."/>
        </authorList>
    </citation>
    <scope>NUCLEOTIDE SEQUENCE</scope>
    <source>
        <strain evidence="13">Nanhai2018</strain>
        <tissue evidence="13">Muscle</tissue>
    </source>
</reference>
<feature type="domain" description="G-protein coupled receptors family 1 profile" evidence="12">
    <location>
        <begin position="73"/>
        <end position="330"/>
    </location>
</feature>
<comment type="subcellular location">
    <subcellularLocation>
        <location evidence="1">Cell membrane</location>
        <topology evidence="1">Multi-pass membrane protein</topology>
    </subcellularLocation>
</comment>
<name>A0A9Q0YMF9_HOLLE</name>
<evidence type="ECO:0000256" key="8">
    <source>
        <dbReference type="ARBA" id="ARBA00023224"/>
    </source>
</evidence>
<evidence type="ECO:0000256" key="2">
    <source>
        <dbReference type="ARBA" id="ARBA00022475"/>
    </source>
</evidence>
<dbReference type="InterPro" id="IPR000276">
    <property type="entry name" value="GPCR_Rhodpsn"/>
</dbReference>
<dbReference type="PANTHER" id="PTHR24228">
    <property type="entry name" value="B2 BRADYKININ RECEPTOR/ANGIOTENSIN II RECEPTOR"/>
    <property type="match status" value="1"/>
</dbReference>
<dbReference type="Gene3D" id="1.20.1070.10">
    <property type="entry name" value="Rhodopsin 7-helix transmembrane proteins"/>
    <property type="match status" value="1"/>
</dbReference>
<dbReference type="EMBL" id="JAIZAY010000018">
    <property type="protein sequence ID" value="KAJ8025198.1"/>
    <property type="molecule type" value="Genomic_DNA"/>
</dbReference>
<feature type="transmembrane region" description="Helical" evidence="11">
    <location>
        <begin position="173"/>
        <end position="199"/>
    </location>
</feature>
<dbReference type="GO" id="GO:0005886">
    <property type="term" value="C:plasma membrane"/>
    <property type="evidence" value="ECO:0007669"/>
    <property type="project" value="UniProtKB-SubCell"/>
</dbReference>
<dbReference type="PRINTS" id="PR00237">
    <property type="entry name" value="GPCRRHODOPSN"/>
</dbReference>
<sequence>MPANESVCGIYGTAFGPGRARRHLQNGGQGENPKEDLTTSPQTEPGGYELADPTQRLILSIFTSIVSVIGIPGNLLVIVAVVFCRKLQTKTNAFVVNLAMSDLSSCLVLPFMSLALLRDVWPLSDVVCVIVGAVILIGPLSSVVNLALIAFNRYYMITRPRSSYDRLFSRSKLIIMLFVAWIIPTMVTVVPPMLGIGGIGFNKRYKVCITISKKHSDLYAILMSILVQVPCLVIIVVCYIKIYKYIDLKNRELFKNSSQLEMSKKQPNSIHAVAFKRQVQVTKNLFMVVCSYIICIMPFSIASLIPPSYPVMPWVAVILIMNTCINPIIYGLKHAQFRQVFRFIITCKWRLIPEPSKILQPLITNTSSSE</sequence>
<organism evidence="13 14">
    <name type="scientific">Holothuria leucospilota</name>
    <name type="common">Black long sea cucumber</name>
    <name type="synonym">Mertensiothuria leucospilota</name>
    <dbReference type="NCBI Taxonomy" id="206669"/>
    <lineage>
        <taxon>Eukaryota</taxon>
        <taxon>Metazoa</taxon>
        <taxon>Echinodermata</taxon>
        <taxon>Eleutherozoa</taxon>
        <taxon>Echinozoa</taxon>
        <taxon>Holothuroidea</taxon>
        <taxon>Aspidochirotacea</taxon>
        <taxon>Aspidochirotida</taxon>
        <taxon>Holothuriidae</taxon>
        <taxon>Holothuria</taxon>
    </lineage>
</organism>
<proteinExistence type="inferred from homology"/>
<evidence type="ECO:0000256" key="4">
    <source>
        <dbReference type="ARBA" id="ARBA00022989"/>
    </source>
</evidence>
<evidence type="ECO:0000313" key="13">
    <source>
        <dbReference type="EMBL" id="KAJ8025198.1"/>
    </source>
</evidence>
<dbReference type="SUPFAM" id="SSF81321">
    <property type="entry name" value="Family A G protein-coupled receptor-like"/>
    <property type="match status" value="1"/>
</dbReference>
<keyword evidence="14" id="KW-1185">Reference proteome</keyword>
<dbReference type="PANTHER" id="PTHR24228:SF72">
    <property type="entry name" value="G-PROTEIN COUPLED RECEPTORS FAMILY 1 PROFILE DOMAIN-CONTAINING PROTEIN"/>
    <property type="match status" value="1"/>
</dbReference>
<dbReference type="Proteomes" id="UP001152320">
    <property type="component" value="Chromosome 18"/>
</dbReference>
<dbReference type="AlphaFoldDB" id="A0A9Q0YMF9"/>
<evidence type="ECO:0000256" key="3">
    <source>
        <dbReference type="ARBA" id="ARBA00022692"/>
    </source>
</evidence>
<accession>A0A9Q0YMF9</accession>
<keyword evidence="3 9" id="KW-0812">Transmembrane</keyword>
<dbReference type="PROSITE" id="PS50262">
    <property type="entry name" value="G_PROTEIN_RECEP_F1_2"/>
    <property type="match status" value="1"/>
</dbReference>
<comment type="caution">
    <text evidence="13">The sequence shown here is derived from an EMBL/GenBank/DDBJ whole genome shotgun (WGS) entry which is preliminary data.</text>
</comment>
<evidence type="ECO:0000256" key="9">
    <source>
        <dbReference type="RuleBase" id="RU000688"/>
    </source>
</evidence>
<dbReference type="Pfam" id="PF00001">
    <property type="entry name" value="7tm_1"/>
    <property type="match status" value="1"/>
</dbReference>
<protein>
    <submittedName>
        <fullName evidence="13">5-hydroxytryptamine receptor 4</fullName>
    </submittedName>
</protein>
<keyword evidence="8 9" id="KW-0807">Transducer</keyword>
<dbReference type="CDD" id="cd00637">
    <property type="entry name" value="7tm_classA_rhodopsin-like"/>
    <property type="match status" value="1"/>
</dbReference>
<dbReference type="InterPro" id="IPR017452">
    <property type="entry name" value="GPCR_Rhodpsn_7TM"/>
</dbReference>
<keyword evidence="6 11" id="KW-0472">Membrane</keyword>
<feature type="transmembrane region" description="Helical" evidence="11">
    <location>
        <begin position="219"/>
        <end position="242"/>
    </location>
</feature>
<keyword evidence="2" id="KW-1003">Cell membrane</keyword>
<evidence type="ECO:0000256" key="10">
    <source>
        <dbReference type="SAM" id="MobiDB-lite"/>
    </source>
</evidence>
<dbReference type="PROSITE" id="PS00237">
    <property type="entry name" value="G_PROTEIN_RECEP_F1_1"/>
    <property type="match status" value="1"/>
</dbReference>
<gene>
    <name evidence="13" type="ORF">HOLleu_35336</name>
</gene>
<evidence type="ECO:0000256" key="11">
    <source>
        <dbReference type="SAM" id="Phobius"/>
    </source>
</evidence>
<keyword evidence="4 11" id="KW-1133">Transmembrane helix</keyword>
<dbReference type="OrthoDB" id="10044919at2759"/>
<evidence type="ECO:0000313" key="14">
    <source>
        <dbReference type="Proteomes" id="UP001152320"/>
    </source>
</evidence>
<feature type="transmembrane region" description="Helical" evidence="11">
    <location>
        <begin position="95"/>
        <end position="117"/>
    </location>
</feature>
<keyword evidence="5 9" id="KW-0297">G-protein coupled receptor</keyword>
<evidence type="ECO:0000256" key="7">
    <source>
        <dbReference type="ARBA" id="ARBA00023170"/>
    </source>
</evidence>
<evidence type="ECO:0000256" key="6">
    <source>
        <dbReference type="ARBA" id="ARBA00023136"/>
    </source>
</evidence>
<dbReference type="GO" id="GO:0004930">
    <property type="term" value="F:G protein-coupled receptor activity"/>
    <property type="evidence" value="ECO:0007669"/>
    <property type="project" value="UniProtKB-KW"/>
</dbReference>
<feature type="transmembrane region" description="Helical" evidence="11">
    <location>
        <begin position="285"/>
        <end position="305"/>
    </location>
</feature>
<feature type="region of interest" description="Disordered" evidence="10">
    <location>
        <begin position="21"/>
        <end position="46"/>
    </location>
</feature>
<feature type="transmembrane region" description="Helical" evidence="11">
    <location>
        <begin position="57"/>
        <end position="83"/>
    </location>
</feature>